<sequence length="83" mass="9329">MCLEAMNLLVVVFCKFFIRQHNLSLMKINRYKVVKELKKYADSLDDDDDGGGGGGGGLAHYVCCYCSRNDKLICHVAQEKLII</sequence>
<dbReference type="AlphaFoldDB" id="A0A1B0C5S0"/>
<accession>A0A1B0C5S0</accession>
<organism evidence="1 2">
    <name type="scientific">Glossina palpalis gambiensis</name>
    <dbReference type="NCBI Taxonomy" id="67801"/>
    <lineage>
        <taxon>Eukaryota</taxon>
        <taxon>Metazoa</taxon>
        <taxon>Ecdysozoa</taxon>
        <taxon>Arthropoda</taxon>
        <taxon>Hexapoda</taxon>
        <taxon>Insecta</taxon>
        <taxon>Pterygota</taxon>
        <taxon>Neoptera</taxon>
        <taxon>Endopterygota</taxon>
        <taxon>Diptera</taxon>
        <taxon>Brachycera</taxon>
        <taxon>Muscomorpha</taxon>
        <taxon>Hippoboscoidea</taxon>
        <taxon>Glossinidae</taxon>
        <taxon>Glossina</taxon>
    </lineage>
</organism>
<evidence type="ECO:0000313" key="2">
    <source>
        <dbReference type="Proteomes" id="UP000092460"/>
    </source>
</evidence>
<evidence type="ECO:0000313" key="1">
    <source>
        <dbReference type="EnsemblMetazoa" id="GPPI049896-PA"/>
    </source>
</evidence>
<dbReference type="Proteomes" id="UP000092460">
    <property type="component" value="Unassembled WGS sequence"/>
</dbReference>
<reference evidence="1" key="2">
    <citation type="submission" date="2020-05" db="UniProtKB">
        <authorList>
            <consortium name="EnsemblMetazoa"/>
        </authorList>
    </citation>
    <scope>IDENTIFICATION</scope>
    <source>
        <strain evidence="1">IAEA</strain>
    </source>
</reference>
<dbReference type="EMBL" id="JXJN01026196">
    <property type="status" value="NOT_ANNOTATED_CDS"/>
    <property type="molecule type" value="Genomic_DNA"/>
</dbReference>
<name>A0A1B0C5S0_9MUSC</name>
<reference evidence="2" key="1">
    <citation type="submission" date="2015-01" db="EMBL/GenBank/DDBJ databases">
        <authorList>
            <person name="Aksoy S."/>
            <person name="Warren W."/>
            <person name="Wilson R.K."/>
        </authorList>
    </citation>
    <scope>NUCLEOTIDE SEQUENCE [LARGE SCALE GENOMIC DNA]</scope>
    <source>
        <strain evidence="2">IAEA</strain>
    </source>
</reference>
<protein>
    <submittedName>
        <fullName evidence="1">Uncharacterized protein</fullName>
    </submittedName>
</protein>
<dbReference type="VEuPathDB" id="VectorBase:GPPI049896"/>
<keyword evidence="2" id="KW-1185">Reference proteome</keyword>
<proteinExistence type="predicted"/>
<dbReference type="EnsemblMetazoa" id="GPPI049896-RA">
    <property type="protein sequence ID" value="GPPI049896-PA"/>
    <property type="gene ID" value="GPPI049896"/>
</dbReference>